<dbReference type="Proteomes" id="UP000027195">
    <property type="component" value="Unassembled WGS sequence"/>
</dbReference>
<dbReference type="InterPro" id="IPR050281">
    <property type="entry name" value="Flavin_monoamine_oxidase"/>
</dbReference>
<evidence type="ECO:0000313" key="3">
    <source>
        <dbReference type="Proteomes" id="UP000027195"/>
    </source>
</evidence>
<dbReference type="OrthoDB" id="7777654at2759"/>
<dbReference type="GO" id="GO:0009063">
    <property type="term" value="P:amino acid catabolic process"/>
    <property type="evidence" value="ECO:0007669"/>
    <property type="project" value="TreeGrafter"/>
</dbReference>
<gene>
    <name evidence="2" type="ORF">BOTBODRAFT_30577</name>
</gene>
<dbReference type="AlphaFoldDB" id="A0A067MPM1"/>
<proteinExistence type="predicted"/>
<dbReference type="STRING" id="930990.A0A067MPM1"/>
<dbReference type="HOGENOM" id="CLU_004498_8_1_1"/>
<evidence type="ECO:0000259" key="1">
    <source>
        <dbReference type="Pfam" id="PF01593"/>
    </source>
</evidence>
<reference evidence="3" key="1">
    <citation type="journal article" date="2014" name="Proc. Natl. Acad. Sci. U.S.A.">
        <title>Extensive sampling of basidiomycete genomes demonstrates inadequacy of the white-rot/brown-rot paradigm for wood decay fungi.</title>
        <authorList>
            <person name="Riley R."/>
            <person name="Salamov A.A."/>
            <person name="Brown D.W."/>
            <person name="Nagy L.G."/>
            <person name="Floudas D."/>
            <person name="Held B.W."/>
            <person name="Levasseur A."/>
            <person name="Lombard V."/>
            <person name="Morin E."/>
            <person name="Otillar R."/>
            <person name="Lindquist E.A."/>
            <person name="Sun H."/>
            <person name="LaButti K.M."/>
            <person name="Schmutz J."/>
            <person name="Jabbour D."/>
            <person name="Luo H."/>
            <person name="Baker S.E."/>
            <person name="Pisabarro A.G."/>
            <person name="Walton J.D."/>
            <person name="Blanchette R.A."/>
            <person name="Henrissat B."/>
            <person name="Martin F."/>
            <person name="Cullen D."/>
            <person name="Hibbett D.S."/>
            <person name="Grigoriev I.V."/>
        </authorList>
    </citation>
    <scope>NUCLEOTIDE SEQUENCE [LARGE SCALE GENOMIC DNA]</scope>
    <source>
        <strain evidence="3">FD-172 SS1</strain>
    </source>
</reference>
<dbReference type="InParanoid" id="A0A067MPM1"/>
<dbReference type="GO" id="GO:0001716">
    <property type="term" value="F:L-amino-acid oxidase activity"/>
    <property type="evidence" value="ECO:0007669"/>
    <property type="project" value="TreeGrafter"/>
</dbReference>
<accession>A0A067MPM1</accession>
<dbReference type="Gene3D" id="3.50.50.60">
    <property type="entry name" value="FAD/NAD(P)-binding domain"/>
    <property type="match status" value="1"/>
</dbReference>
<dbReference type="InterPro" id="IPR036188">
    <property type="entry name" value="FAD/NAD-bd_sf"/>
</dbReference>
<dbReference type="SUPFAM" id="SSF51905">
    <property type="entry name" value="FAD/NAD(P)-binding domain"/>
    <property type="match status" value="1"/>
</dbReference>
<organism evidence="2 3">
    <name type="scientific">Botryobasidium botryosum (strain FD-172 SS1)</name>
    <dbReference type="NCBI Taxonomy" id="930990"/>
    <lineage>
        <taxon>Eukaryota</taxon>
        <taxon>Fungi</taxon>
        <taxon>Dikarya</taxon>
        <taxon>Basidiomycota</taxon>
        <taxon>Agaricomycotina</taxon>
        <taxon>Agaricomycetes</taxon>
        <taxon>Cantharellales</taxon>
        <taxon>Botryobasidiaceae</taxon>
        <taxon>Botryobasidium</taxon>
    </lineage>
</organism>
<dbReference type="InterPro" id="IPR002937">
    <property type="entry name" value="Amino_oxidase"/>
</dbReference>
<dbReference type="PANTHER" id="PTHR10742:SF342">
    <property type="entry name" value="AMINE OXIDASE"/>
    <property type="match status" value="1"/>
</dbReference>
<dbReference type="EMBL" id="KL198026">
    <property type="protein sequence ID" value="KDQ16660.1"/>
    <property type="molecule type" value="Genomic_DNA"/>
</dbReference>
<feature type="domain" description="Amine oxidase" evidence="1">
    <location>
        <begin position="87"/>
        <end position="571"/>
    </location>
</feature>
<dbReference type="SUPFAM" id="SSF54373">
    <property type="entry name" value="FAD-linked reductases, C-terminal domain"/>
    <property type="match status" value="1"/>
</dbReference>
<sequence>MDSAELPHLWHTKYAREHARRFQLEQIASVTRSPPPSNSASASRSNLHPFSHIPVPAPILHGDSDETPDLQKDSDDIVVGIVGAGAAGLYTAMILDDLGIPYEILESSDRAGGRVHTHRFPGDNQWNYFDVGAMRFPGGPMMYRINDLLRNRLGLGDKLLPQLHADLDGNQLLEYNGIRRSQKEVEASPYTDWFNDSVENGGLVPSEFIRRGSLGLILESFVPFKDAFLESWSRGWAMLLKYDQHTLRSFLGTEFDDGFIKKEAYPSEVINWLEAMAGSGASGVSLTEIILMMLKVDLASMHEWHCVAGGSSVFIEAMIERLSSKPQLSRRVTRIAPTADPTRSMSVAHIDAKTSSSTSTSTSHYDYVISTMPLPNLRFVDMEKCNLGYGQRQAIRSLSYNPSVKIGIKFKSRWWQERCGIKGGSSRTDRIIREVVYPSYGIHDPDADAVLIATYVMAQDAQRFASLIKGHDTAEEKLLIDLVLNDLTALHGFDDPEFLREQYVDHLAWNWAADPNATGGFAMFGPSQFGDVYASCGQPAAGGRLFFAGEALSENHAWVEGALSSAYEAVHKLLYAANLGDKLSQLRERWGNPNLPEDEESDMRKVMNDQAFLGALLSSGRAQEKCAEALDEYLLSNDWELVED</sequence>
<dbReference type="Pfam" id="PF01593">
    <property type="entry name" value="Amino_oxidase"/>
    <property type="match status" value="1"/>
</dbReference>
<dbReference type="Gene3D" id="3.90.660.10">
    <property type="match status" value="1"/>
</dbReference>
<keyword evidence="3" id="KW-1185">Reference proteome</keyword>
<name>A0A067MPM1_BOTB1</name>
<evidence type="ECO:0000313" key="2">
    <source>
        <dbReference type="EMBL" id="KDQ16660.1"/>
    </source>
</evidence>
<protein>
    <recommendedName>
        <fullName evidence="1">Amine oxidase domain-containing protein</fullName>
    </recommendedName>
</protein>
<dbReference type="PANTHER" id="PTHR10742">
    <property type="entry name" value="FLAVIN MONOAMINE OXIDASE"/>
    <property type="match status" value="1"/>
</dbReference>
<dbReference type="Gene3D" id="1.10.10.1620">
    <property type="match status" value="1"/>
</dbReference>